<dbReference type="EMBL" id="KK583489">
    <property type="protein sequence ID" value="KDO18146.1"/>
    <property type="molecule type" value="Genomic_DNA"/>
</dbReference>
<accession>A0A067BV42</accession>
<keyword evidence="2" id="KW-1185">Reference proteome</keyword>
<name>A0A067BV42_SAPPC</name>
<dbReference type="RefSeq" id="XP_012211147.1">
    <property type="nucleotide sequence ID" value="XM_012355757.1"/>
</dbReference>
<proteinExistence type="predicted"/>
<dbReference type="AlphaFoldDB" id="A0A067BV42"/>
<gene>
    <name evidence="1" type="ORF">SPRG_16353</name>
</gene>
<dbReference type="VEuPathDB" id="FungiDB:SPRG_16353"/>
<dbReference type="GeneID" id="24137986"/>
<evidence type="ECO:0000313" key="1">
    <source>
        <dbReference type="EMBL" id="KDO18146.1"/>
    </source>
</evidence>
<protein>
    <submittedName>
        <fullName evidence="1">Uncharacterized protein</fullName>
    </submittedName>
</protein>
<reference evidence="1 2" key="1">
    <citation type="journal article" date="2013" name="PLoS Genet.">
        <title>Distinctive expansion of potential virulence genes in the genome of the oomycete fish pathogen Saprolegnia parasitica.</title>
        <authorList>
            <person name="Jiang R.H."/>
            <person name="de Bruijn I."/>
            <person name="Haas B.J."/>
            <person name="Belmonte R."/>
            <person name="Lobach L."/>
            <person name="Christie J."/>
            <person name="van den Ackerveken G."/>
            <person name="Bottin A."/>
            <person name="Bulone V."/>
            <person name="Diaz-Moreno S.M."/>
            <person name="Dumas B."/>
            <person name="Fan L."/>
            <person name="Gaulin E."/>
            <person name="Govers F."/>
            <person name="Grenville-Briggs L.J."/>
            <person name="Horner N.R."/>
            <person name="Levin J.Z."/>
            <person name="Mammella M."/>
            <person name="Meijer H.J."/>
            <person name="Morris P."/>
            <person name="Nusbaum C."/>
            <person name="Oome S."/>
            <person name="Phillips A.J."/>
            <person name="van Rooyen D."/>
            <person name="Rzeszutek E."/>
            <person name="Saraiva M."/>
            <person name="Secombes C.J."/>
            <person name="Seidl M.F."/>
            <person name="Snel B."/>
            <person name="Stassen J.H."/>
            <person name="Sykes S."/>
            <person name="Tripathy S."/>
            <person name="van den Berg H."/>
            <person name="Vega-Arreguin J.C."/>
            <person name="Wawra S."/>
            <person name="Young S.K."/>
            <person name="Zeng Q."/>
            <person name="Dieguez-Uribeondo J."/>
            <person name="Russ C."/>
            <person name="Tyler B.M."/>
            <person name="van West P."/>
        </authorList>
    </citation>
    <scope>NUCLEOTIDE SEQUENCE [LARGE SCALE GENOMIC DNA]</scope>
    <source>
        <strain evidence="1 2">CBS 223.65</strain>
    </source>
</reference>
<dbReference type="KEGG" id="spar:SPRG_16353"/>
<sequence>MATNADCKKLYAAMQKASATVTPSCTIAGVELSAIATMPLEKVLAAFANGRCVDDGPIW</sequence>
<dbReference type="Proteomes" id="UP000030745">
    <property type="component" value="Unassembled WGS sequence"/>
</dbReference>
<evidence type="ECO:0000313" key="2">
    <source>
        <dbReference type="Proteomes" id="UP000030745"/>
    </source>
</evidence>
<organism evidence="1 2">
    <name type="scientific">Saprolegnia parasitica (strain CBS 223.65)</name>
    <dbReference type="NCBI Taxonomy" id="695850"/>
    <lineage>
        <taxon>Eukaryota</taxon>
        <taxon>Sar</taxon>
        <taxon>Stramenopiles</taxon>
        <taxon>Oomycota</taxon>
        <taxon>Saprolegniomycetes</taxon>
        <taxon>Saprolegniales</taxon>
        <taxon>Saprolegniaceae</taxon>
        <taxon>Saprolegnia</taxon>
    </lineage>
</organism>
<dbReference type="OrthoDB" id="10529227at2759"/>